<protein>
    <recommendedName>
        <fullName evidence="4">Pseudouridine synthase</fullName>
        <ecNumber evidence="4">5.4.99.-</ecNumber>
    </recommendedName>
</protein>
<dbReference type="PROSITE" id="PS01129">
    <property type="entry name" value="PSI_RLU"/>
    <property type="match status" value="1"/>
</dbReference>
<proteinExistence type="inferred from homology"/>
<dbReference type="InterPro" id="IPR050188">
    <property type="entry name" value="RluA_PseudoU_synthase"/>
</dbReference>
<dbReference type="PANTHER" id="PTHR21600">
    <property type="entry name" value="MITOCHONDRIAL RNA PSEUDOURIDINE SYNTHASE"/>
    <property type="match status" value="1"/>
</dbReference>
<dbReference type="AlphaFoldDB" id="A0A1Z5IWL1"/>
<dbReference type="InterPro" id="IPR006224">
    <property type="entry name" value="PsdUridine_synth_RluA-like_CS"/>
</dbReference>
<dbReference type="PANTHER" id="PTHR21600:SF87">
    <property type="entry name" value="RNA PSEUDOURIDYLATE SYNTHASE DOMAIN-CONTAINING PROTEIN 1"/>
    <property type="match status" value="1"/>
</dbReference>
<evidence type="ECO:0000256" key="2">
    <source>
        <dbReference type="ARBA" id="ARBA00010876"/>
    </source>
</evidence>
<dbReference type="CDD" id="cd02869">
    <property type="entry name" value="PseudoU_synth_RluA_like"/>
    <property type="match status" value="1"/>
</dbReference>
<dbReference type="InterPro" id="IPR020103">
    <property type="entry name" value="PsdUridine_synth_cat_dom_sf"/>
</dbReference>
<dbReference type="Pfam" id="PF00849">
    <property type="entry name" value="PseudoU_synth_2"/>
    <property type="match status" value="1"/>
</dbReference>
<dbReference type="EMBL" id="BCMI01000011">
    <property type="protein sequence ID" value="GAX06069.1"/>
    <property type="molecule type" value="Genomic_DNA"/>
</dbReference>
<dbReference type="RefSeq" id="WP_089121204.1">
    <property type="nucleotide sequence ID" value="NZ_BCMI01000011.1"/>
</dbReference>
<organism evidence="6 7">
    <name type="scientific">Secundilactobacillus pentosiphilus</name>
    <dbReference type="NCBI Taxonomy" id="1714682"/>
    <lineage>
        <taxon>Bacteria</taxon>
        <taxon>Bacillati</taxon>
        <taxon>Bacillota</taxon>
        <taxon>Bacilli</taxon>
        <taxon>Lactobacillales</taxon>
        <taxon>Lactobacillaceae</taxon>
        <taxon>Secundilactobacillus</taxon>
    </lineage>
</organism>
<feature type="active site" evidence="3">
    <location>
        <position position="142"/>
    </location>
</feature>
<feature type="domain" description="Pseudouridine synthase RsuA/RluA-like" evidence="5">
    <location>
        <begin position="97"/>
        <end position="246"/>
    </location>
</feature>
<gene>
    <name evidence="6" type="primary">rluD_4</name>
    <name evidence="6" type="ORF">IWT25_01394</name>
</gene>
<dbReference type="InterPro" id="IPR006225">
    <property type="entry name" value="PsdUridine_synth_RluC/D"/>
</dbReference>
<evidence type="ECO:0000256" key="3">
    <source>
        <dbReference type="PIRSR" id="PIRSR606225-1"/>
    </source>
</evidence>
<dbReference type="GO" id="GO:0000455">
    <property type="term" value="P:enzyme-directed rRNA pseudouridine synthesis"/>
    <property type="evidence" value="ECO:0007669"/>
    <property type="project" value="TreeGrafter"/>
</dbReference>
<dbReference type="SUPFAM" id="SSF55120">
    <property type="entry name" value="Pseudouridine synthase"/>
    <property type="match status" value="1"/>
</dbReference>
<evidence type="ECO:0000256" key="1">
    <source>
        <dbReference type="ARBA" id="ARBA00000073"/>
    </source>
</evidence>
<evidence type="ECO:0000313" key="6">
    <source>
        <dbReference type="EMBL" id="GAX06069.1"/>
    </source>
</evidence>
<reference evidence="6 7" key="1">
    <citation type="submission" date="2015-11" db="EMBL/GenBank/DDBJ databases">
        <title>Draft genome sequences of new species of the genus Lactobacillus isolated from orchardgrass silage.</title>
        <authorList>
            <person name="Tohno M."/>
            <person name="Tanizawa Y."/>
            <person name="Arita M."/>
        </authorList>
    </citation>
    <scope>NUCLEOTIDE SEQUENCE [LARGE SCALE GENOMIC DNA]</scope>
    <source>
        <strain evidence="6 7">IWT25</strain>
    </source>
</reference>
<sequence length="304" mass="34602">MAQPTQWQFTVRLPRNFQSKALRQLLMADWYLPKHLVFSLKRGERVLVNGQYLPVNFDVHPGDQITLTFLASDFEHPYPNVIPDSAATVSVLYEDTNLLVVNKTQGSKTHPNQPGEVGTTLNHVAAYLAPKNQQPYVINRLDQETSGALLIAKNPAVVPVLVRLIKEKLIQRTYLAWIHGQLNQPQGIIAMPIGRNLADKRKRQVDGDHPQMAITHYKVVAHLPNATLVAVQLQTGRTHQIRVHFANLGHPIVGDPLYVNDPRQQRLLLHSWRLRVPLPFSFNHITLTASLPETFNQFENRYFK</sequence>
<dbReference type="OrthoDB" id="9773999at2"/>
<evidence type="ECO:0000313" key="7">
    <source>
        <dbReference type="Proteomes" id="UP000198414"/>
    </source>
</evidence>
<dbReference type="Gene3D" id="3.30.2350.10">
    <property type="entry name" value="Pseudouridine synthase"/>
    <property type="match status" value="1"/>
</dbReference>
<comment type="function">
    <text evidence="4">Responsible for synthesis of pseudouridine from uracil.</text>
</comment>
<name>A0A1Z5IWL1_9LACO</name>
<comment type="caution">
    <text evidence="6">The sequence shown here is derived from an EMBL/GenBank/DDBJ whole genome shotgun (WGS) entry which is preliminary data.</text>
</comment>
<comment type="catalytic activity">
    <reaction evidence="1 4">
        <text>a uridine in RNA = a pseudouridine in RNA</text>
        <dbReference type="Rhea" id="RHEA:48348"/>
        <dbReference type="Rhea" id="RHEA-COMP:12068"/>
        <dbReference type="Rhea" id="RHEA-COMP:12069"/>
        <dbReference type="ChEBI" id="CHEBI:65314"/>
        <dbReference type="ChEBI" id="CHEBI:65315"/>
    </reaction>
</comment>
<dbReference type="EC" id="5.4.99.-" evidence="4"/>
<dbReference type="Proteomes" id="UP000198414">
    <property type="component" value="Unassembled WGS sequence"/>
</dbReference>
<evidence type="ECO:0000256" key="4">
    <source>
        <dbReference type="RuleBase" id="RU362028"/>
    </source>
</evidence>
<dbReference type="GO" id="GO:0009982">
    <property type="term" value="F:pseudouridine synthase activity"/>
    <property type="evidence" value="ECO:0007669"/>
    <property type="project" value="InterPro"/>
</dbReference>
<dbReference type="GO" id="GO:0003723">
    <property type="term" value="F:RNA binding"/>
    <property type="evidence" value="ECO:0007669"/>
    <property type="project" value="InterPro"/>
</dbReference>
<dbReference type="GO" id="GO:0140098">
    <property type="term" value="F:catalytic activity, acting on RNA"/>
    <property type="evidence" value="ECO:0007669"/>
    <property type="project" value="UniProtKB-ARBA"/>
</dbReference>
<keyword evidence="4" id="KW-0413">Isomerase</keyword>
<dbReference type="NCBIfam" id="TIGR00005">
    <property type="entry name" value="rluA_subfam"/>
    <property type="match status" value="1"/>
</dbReference>
<evidence type="ECO:0000259" key="5">
    <source>
        <dbReference type="Pfam" id="PF00849"/>
    </source>
</evidence>
<dbReference type="InterPro" id="IPR006145">
    <property type="entry name" value="PsdUridine_synth_RsuA/RluA"/>
</dbReference>
<comment type="similarity">
    <text evidence="2 4">Belongs to the pseudouridine synthase RluA family.</text>
</comment>
<accession>A0A1Z5IWL1</accession>